<sequence length="181" mass="19268">MQQYKGDLMRKGFNKGFSLIELLLVLAVATGVVAATFYVYGKVQAHNRVNRATHDLASISKAMNAILTTRPTIAEANTMLTSSKALPSSMLDKTGSFVNAYGGKLTITAHSGSNDFYDVSYYNVPPDACIELVSASRAIYRTITNTSYSPKITAASGVSDIASFCSGFTSSSSVMVFTDAA</sequence>
<dbReference type="NCBIfam" id="TIGR02532">
    <property type="entry name" value="IV_pilin_GFxxxE"/>
    <property type="match status" value="1"/>
</dbReference>
<feature type="domain" description="Type 4 secretion system PilS N-terminal" evidence="3">
    <location>
        <begin position="50"/>
        <end position="167"/>
    </location>
</feature>
<accession>A0A610P9L0</accession>
<feature type="transmembrane region" description="Helical" evidence="2">
    <location>
        <begin position="20"/>
        <end position="41"/>
    </location>
</feature>
<keyword evidence="2" id="KW-0472">Membrane</keyword>
<comment type="subcellular location">
    <subcellularLocation>
        <location evidence="1">Membrane</location>
        <topology evidence="1">Single-pass membrane protein</topology>
    </subcellularLocation>
</comment>
<dbReference type="Pfam" id="PF08805">
    <property type="entry name" value="PilS"/>
    <property type="match status" value="1"/>
</dbReference>
<proteinExistence type="predicted"/>
<keyword evidence="2" id="KW-1133">Transmembrane helix</keyword>
<keyword evidence="2" id="KW-0812">Transmembrane</keyword>
<dbReference type="AlphaFoldDB" id="A0A610P9L0"/>
<organism evidence="4">
    <name type="scientific">Salmonella enterica</name>
    <name type="common">Salmonella choleraesuis</name>
    <dbReference type="NCBI Taxonomy" id="28901"/>
    <lineage>
        <taxon>Bacteria</taxon>
        <taxon>Pseudomonadati</taxon>
        <taxon>Pseudomonadota</taxon>
        <taxon>Gammaproteobacteria</taxon>
        <taxon>Enterobacterales</taxon>
        <taxon>Enterobacteriaceae</taxon>
        <taxon>Salmonella</taxon>
    </lineage>
</organism>
<dbReference type="InterPro" id="IPR012902">
    <property type="entry name" value="N_methyl_site"/>
</dbReference>
<comment type="caution">
    <text evidence="4">The sequence shown here is derived from an EMBL/GenBank/DDBJ whole genome shotgun (WGS) entry which is preliminary data.</text>
</comment>
<dbReference type="PROSITE" id="PS00409">
    <property type="entry name" value="PROKAR_NTER_METHYL"/>
    <property type="match status" value="1"/>
</dbReference>
<gene>
    <name evidence="4" type="ORF">F3L99_22735</name>
</gene>
<evidence type="ECO:0000313" key="4">
    <source>
        <dbReference type="EMBL" id="ECV6408337.1"/>
    </source>
</evidence>
<dbReference type="GO" id="GO:0016020">
    <property type="term" value="C:membrane"/>
    <property type="evidence" value="ECO:0007669"/>
    <property type="project" value="UniProtKB-SubCell"/>
</dbReference>
<protein>
    <submittedName>
        <fullName evidence="4">Prepilin-type N-terminal cleavage/methylation domain-containing protein</fullName>
    </submittedName>
</protein>
<name>A0A610P9L0_SALER</name>
<evidence type="ECO:0000259" key="3">
    <source>
        <dbReference type="Pfam" id="PF08805"/>
    </source>
</evidence>
<dbReference type="Gene3D" id="3.30.1690.10">
    <property type="entry name" value="TcpA-like pilin"/>
    <property type="match status" value="1"/>
</dbReference>
<reference evidence="4" key="1">
    <citation type="submission" date="2019-09" db="EMBL/GenBank/DDBJ databases">
        <authorList>
            <consortium name="GenomeTrakr network: Whole genome sequencing for foodborne pathogen traceback"/>
        </authorList>
    </citation>
    <scope>NUCLEOTIDE SEQUENCE</scope>
    <source>
        <strain evidence="4">FSIS21925431</strain>
    </source>
</reference>
<dbReference type="InterPro" id="IPR045584">
    <property type="entry name" value="Pilin-like"/>
</dbReference>
<dbReference type="EMBL" id="AAKTTL010000110">
    <property type="protein sequence ID" value="ECV6408337.1"/>
    <property type="molecule type" value="Genomic_DNA"/>
</dbReference>
<dbReference type="SUPFAM" id="SSF54523">
    <property type="entry name" value="Pili subunits"/>
    <property type="match status" value="1"/>
</dbReference>
<evidence type="ECO:0000256" key="2">
    <source>
        <dbReference type="SAM" id="Phobius"/>
    </source>
</evidence>
<dbReference type="InterPro" id="IPR014911">
    <property type="entry name" value="PilS_N"/>
</dbReference>
<evidence type="ECO:0000256" key="1">
    <source>
        <dbReference type="ARBA" id="ARBA00004167"/>
    </source>
</evidence>